<name>A0A8E0S2S0_9TREM</name>
<keyword evidence="1" id="KW-0175">Coiled coil</keyword>
<dbReference type="AlphaFoldDB" id="A0A8E0S2S0"/>
<evidence type="ECO:0000313" key="2">
    <source>
        <dbReference type="EMBL" id="KAA0194964.1"/>
    </source>
</evidence>
<proteinExistence type="predicted"/>
<sequence>MIEGQTKLNTLRYQCEELVNQVEKKEQEQKWLTQKDHEEKEQSQVKQARVIRSVKLQAKCILACVARRHRYLHRRLQRMKQLHGLLSGQLEMRNDQLKRLSQVLWDTGWDYARTKYELAVLTEWNSRQNTCPLNWNDGPTNEVGQSW</sequence>
<comment type="caution">
    <text evidence="2">The sequence shown here is derived from an EMBL/GenBank/DDBJ whole genome shotgun (WGS) entry which is preliminary data.</text>
</comment>
<evidence type="ECO:0000256" key="1">
    <source>
        <dbReference type="SAM" id="Coils"/>
    </source>
</evidence>
<dbReference type="OrthoDB" id="6264283at2759"/>
<gene>
    <name evidence="2" type="ORF">FBUS_01565</name>
</gene>
<reference evidence="2" key="1">
    <citation type="submission" date="2019-05" db="EMBL/GenBank/DDBJ databases">
        <title>Annotation for the trematode Fasciolopsis buski.</title>
        <authorList>
            <person name="Choi Y.-J."/>
        </authorList>
    </citation>
    <scope>NUCLEOTIDE SEQUENCE</scope>
    <source>
        <strain evidence="2">HT</strain>
        <tissue evidence="2">Whole worm</tissue>
    </source>
</reference>
<accession>A0A8E0S2S0</accession>
<feature type="coiled-coil region" evidence="1">
    <location>
        <begin position="8"/>
        <end position="35"/>
    </location>
</feature>
<evidence type="ECO:0000313" key="3">
    <source>
        <dbReference type="Proteomes" id="UP000728185"/>
    </source>
</evidence>
<dbReference type="Proteomes" id="UP000728185">
    <property type="component" value="Unassembled WGS sequence"/>
</dbReference>
<dbReference type="EMBL" id="LUCM01004008">
    <property type="protein sequence ID" value="KAA0194964.1"/>
    <property type="molecule type" value="Genomic_DNA"/>
</dbReference>
<keyword evidence="3" id="KW-1185">Reference proteome</keyword>
<protein>
    <submittedName>
        <fullName evidence="2">Uncharacterized protein</fullName>
    </submittedName>
</protein>
<organism evidence="2 3">
    <name type="scientific">Fasciolopsis buskii</name>
    <dbReference type="NCBI Taxonomy" id="27845"/>
    <lineage>
        <taxon>Eukaryota</taxon>
        <taxon>Metazoa</taxon>
        <taxon>Spiralia</taxon>
        <taxon>Lophotrochozoa</taxon>
        <taxon>Platyhelminthes</taxon>
        <taxon>Trematoda</taxon>
        <taxon>Digenea</taxon>
        <taxon>Plagiorchiida</taxon>
        <taxon>Echinostomata</taxon>
        <taxon>Echinostomatoidea</taxon>
        <taxon>Fasciolidae</taxon>
        <taxon>Fasciolopsis</taxon>
    </lineage>
</organism>